<organism evidence="1">
    <name type="scientific">Cuerna arida</name>
    <dbReference type="NCBI Taxonomy" id="1464854"/>
    <lineage>
        <taxon>Eukaryota</taxon>
        <taxon>Metazoa</taxon>
        <taxon>Ecdysozoa</taxon>
        <taxon>Arthropoda</taxon>
        <taxon>Hexapoda</taxon>
        <taxon>Insecta</taxon>
        <taxon>Pterygota</taxon>
        <taxon>Neoptera</taxon>
        <taxon>Paraneoptera</taxon>
        <taxon>Hemiptera</taxon>
        <taxon>Auchenorrhyncha</taxon>
        <taxon>Membracoidea</taxon>
        <taxon>Cicadellidae</taxon>
        <taxon>Cicadellinae</taxon>
        <taxon>Proconiini</taxon>
        <taxon>Cuerna</taxon>
    </lineage>
</organism>
<protein>
    <submittedName>
        <fullName evidence="1">Uncharacterized protein</fullName>
    </submittedName>
</protein>
<gene>
    <name evidence="1" type="ORF">g.49597</name>
</gene>
<dbReference type="EMBL" id="GECZ01012962">
    <property type="protein sequence ID" value="JAS56807.1"/>
    <property type="molecule type" value="Transcribed_RNA"/>
</dbReference>
<reference evidence="1" key="1">
    <citation type="submission" date="2015-11" db="EMBL/GenBank/DDBJ databases">
        <title>De novo transcriptome assembly of four potential Pierce s Disease insect vectors from Arizona vineyards.</title>
        <authorList>
            <person name="Tassone E.E."/>
        </authorList>
    </citation>
    <scope>NUCLEOTIDE SEQUENCE</scope>
</reference>
<feature type="non-terminal residue" evidence="1">
    <location>
        <position position="1"/>
    </location>
</feature>
<accession>A0A1B6G301</accession>
<proteinExistence type="predicted"/>
<feature type="non-terminal residue" evidence="1">
    <location>
        <position position="102"/>
    </location>
</feature>
<evidence type="ECO:0000313" key="1">
    <source>
        <dbReference type="EMBL" id="JAS56807.1"/>
    </source>
</evidence>
<sequence length="102" mass="12099">IIQYFIIIDDARKTNLDKFLAYFEKNWHPIRNEWVPALQKVGHLGNRTNWLESLNSKVMEVVQRHSKLPDLFKDLDNLLLSLRTERDSRAAKIELKIPLNNM</sequence>
<dbReference type="AlphaFoldDB" id="A0A1B6G301"/>
<name>A0A1B6G301_9HEMI</name>